<dbReference type="Proteomes" id="UP000274504">
    <property type="component" value="Unassembled WGS sequence"/>
</dbReference>
<keyword evidence="9 11" id="KW-0472">Membrane</keyword>
<keyword evidence="8 11" id="KW-1133">Transmembrane helix</keyword>
<evidence type="ECO:0000256" key="11">
    <source>
        <dbReference type="RuleBase" id="RU365008"/>
    </source>
</evidence>
<sequence>MDESSALLQEPNASYSRPPAEHAEIRGNDCEPTVICQVCNTIIPIGDINKQLVVKCPNCNEATPIKGPPTGKQFVRCQCNCLLICKSSVNRVGCPRENCRRVINLTDTNTSGYNAGDTSRELLGRSSLTGSGTFPSRGGIRVTCGNCHRPFSIPPPHNDPPTRIQSVFVNRIVSWLSGGSAPTVNALIAARCPQCRKITSVGQAYARTRWIAYLFCFLFLLVIALAVTIGTASAAKSQHGLYFFWAMLYFGVLFCTIQCIRYYKMPISAMEIPVTRA</sequence>
<accession>A0A0R3SA35</accession>
<evidence type="ECO:0000256" key="12">
    <source>
        <dbReference type="SAM" id="MobiDB-lite"/>
    </source>
</evidence>
<feature type="transmembrane region" description="Helical" evidence="11">
    <location>
        <begin position="210"/>
        <end position="230"/>
    </location>
</feature>
<keyword evidence="7 11" id="KW-0378">Hydrolase</keyword>
<reference evidence="17" key="1">
    <citation type="submission" date="2017-02" db="UniProtKB">
        <authorList>
            <consortium name="WormBaseParasite"/>
        </authorList>
    </citation>
    <scope>IDENTIFICATION</scope>
</reference>
<dbReference type="AlphaFoldDB" id="A0A0R3SA35"/>
<name>A0A0R3SA35_HYMDI</name>
<protein>
    <recommendedName>
        <fullName evidence="4 11">Phosphatidylinositol-4,5-bisphosphate 4-phosphatase</fullName>
        <ecNumber evidence="4 11">3.1.3.78</ecNumber>
    </recommendedName>
</protein>
<dbReference type="GO" id="GO:0031902">
    <property type="term" value="C:late endosome membrane"/>
    <property type="evidence" value="ECO:0007669"/>
    <property type="project" value="UniProtKB-SubCell"/>
</dbReference>
<evidence type="ECO:0000313" key="15">
    <source>
        <dbReference type="Proteomes" id="UP000274504"/>
    </source>
</evidence>
<comment type="catalytic activity">
    <reaction evidence="1 11">
        <text>a 1,2-diacyl-sn-glycero-3-phospho-(1D-myo-inositol-4,5-bisphosphate) + H2O = a 1,2-diacyl-sn-glycero-3-phospho-(1D-myo-inositol-5-phosphate) + phosphate</text>
        <dbReference type="Rhea" id="RHEA:25674"/>
        <dbReference type="ChEBI" id="CHEBI:15377"/>
        <dbReference type="ChEBI" id="CHEBI:43474"/>
        <dbReference type="ChEBI" id="CHEBI:57795"/>
        <dbReference type="ChEBI" id="CHEBI:58456"/>
        <dbReference type="EC" id="3.1.3.78"/>
    </reaction>
</comment>
<dbReference type="OrthoDB" id="9939933at2759"/>
<dbReference type="EC" id="3.1.3.78" evidence="4 11"/>
<keyword evidence="16" id="KW-1185">Reference proteome</keyword>
<evidence type="ECO:0000256" key="10">
    <source>
        <dbReference type="ARBA" id="ARBA00023228"/>
    </source>
</evidence>
<dbReference type="EMBL" id="CABIJS010000111">
    <property type="protein sequence ID" value="VUZ43045.1"/>
    <property type="molecule type" value="Genomic_DNA"/>
</dbReference>
<dbReference type="PANTHER" id="PTHR21014">
    <property type="entry name" value="PHOSPHATIDYLINOSITOL-4,5-BISPHOSPHATE 4-PHOSPHATASE"/>
    <property type="match status" value="1"/>
</dbReference>
<dbReference type="GO" id="GO:0005765">
    <property type="term" value="C:lysosomal membrane"/>
    <property type="evidence" value="ECO:0007669"/>
    <property type="project" value="UniProtKB-SubCell"/>
</dbReference>
<evidence type="ECO:0000256" key="7">
    <source>
        <dbReference type="ARBA" id="ARBA00022801"/>
    </source>
</evidence>
<evidence type="ECO:0000313" key="16">
    <source>
        <dbReference type="Proteomes" id="UP000321570"/>
    </source>
</evidence>
<evidence type="ECO:0000256" key="1">
    <source>
        <dbReference type="ARBA" id="ARBA00001261"/>
    </source>
</evidence>
<evidence type="ECO:0000256" key="6">
    <source>
        <dbReference type="ARBA" id="ARBA00022753"/>
    </source>
</evidence>
<proteinExistence type="predicted"/>
<dbReference type="EMBL" id="UYSG01000202">
    <property type="protein sequence ID" value="VDL18642.1"/>
    <property type="molecule type" value="Genomic_DNA"/>
</dbReference>
<keyword evidence="10 11" id="KW-0458">Lysosome</keyword>
<organism evidence="17">
    <name type="scientific">Hymenolepis diminuta</name>
    <name type="common">Rat tapeworm</name>
    <dbReference type="NCBI Taxonomy" id="6216"/>
    <lineage>
        <taxon>Eukaryota</taxon>
        <taxon>Metazoa</taxon>
        <taxon>Spiralia</taxon>
        <taxon>Lophotrochozoa</taxon>
        <taxon>Platyhelminthes</taxon>
        <taxon>Cestoda</taxon>
        <taxon>Eucestoda</taxon>
        <taxon>Cyclophyllidea</taxon>
        <taxon>Hymenolepididae</taxon>
        <taxon>Hymenolepis</taxon>
    </lineage>
</organism>
<evidence type="ECO:0000256" key="4">
    <source>
        <dbReference type="ARBA" id="ARBA00012936"/>
    </source>
</evidence>
<evidence type="ECO:0000256" key="2">
    <source>
        <dbReference type="ARBA" id="ARBA00004107"/>
    </source>
</evidence>
<dbReference type="GO" id="GO:0034597">
    <property type="term" value="F:phosphatidylinositol-4,5-bisphosphate 4-phosphatase activity"/>
    <property type="evidence" value="ECO:0007669"/>
    <property type="project" value="UniProtKB-EC"/>
</dbReference>
<keyword evidence="6 11" id="KW-0967">Endosome</keyword>
<evidence type="ECO:0000313" key="17">
    <source>
        <dbReference type="WBParaSite" id="HDID_0000118001-mRNA-1"/>
    </source>
</evidence>
<dbReference type="STRING" id="6216.A0A0R3SA35"/>
<evidence type="ECO:0000256" key="3">
    <source>
        <dbReference type="ARBA" id="ARBA00004155"/>
    </source>
</evidence>
<feature type="transmembrane region" description="Helical" evidence="11">
    <location>
        <begin position="242"/>
        <end position="263"/>
    </location>
</feature>
<evidence type="ECO:0000256" key="5">
    <source>
        <dbReference type="ARBA" id="ARBA00022692"/>
    </source>
</evidence>
<evidence type="ECO:0000313" key="13">
    <source>
        <dbReference type="EMBL" id="VDL18642.1"/>
    </source>
</evidence>
<keyword evidence="5 11" id="KW-0812">Transmembrane</keyword>
<comment type="function">
    <text evidence="11">Catalyzes the hydrolysis of phosphatidylinositol-4,5-bisphosphate (PtdIns-4,5-P2) to phosphatidylinositol-4-phosphate (PtdIns-4-P).</text>
</comment>
<dbReference type="GO" id="GO:0030670">
    <property type="term" value="C:phagocytic vesicle membrane"/>
    <property type="evidence" value="ECO:0007669"/>
    <property type="project" value="TreeGrafter"/>
</dbReference>
<reference evidence="14 16" key="3">
    <citation type="submission" date="2019-07" db="EMBL/GenBank/DDBJ databases">
        <authorList>
            <person name="Jastrzebski P J."/>
            <person name="Paukszto L."/>
            <person name="Jastrzebski P J."/>
        </authorList>
    </citation>
    <scope>NUCLEOTIDE SEQUENCE [LARGE SCALE GENOMIC DNA]</scope>
    <source>
        <strain evidence="14 16">WMS-il1</strain>
    </source>
</reference>
<comment type="subcellular location">
    <subcellularLocation>
        <location evidence="2 11">Late endosome membrane</location>
        <topology evidence="2 11">Multi-pass membrane protein</topology>
    </subcellularLocation>
    <subcellularLocation>
        <location evidence="3 11">Lysosome membrane</location>
        <topology evidence="3 11">Multi-pass membrane protein</topology>
    </subcellularLocation>
</comment>
<dbReference type="WBParaSite" id="HDID_0000118001-mRNA-1">
    <property type="protein sequence ID" value="HDID_0000118001-mRNA-1"/>
    <property type="gene ID" value="HDID_0000118001"/>
</dbReference>
<dbReference type="GO" id="GO:0005886">
    <property type="term" value="C:plasma membrane"/>
    <property type="evidence" value="ECO:0007669"/>
    <property type="project" value="TreeGrafter"/>
</dbReference>
<dbReference type="Proteomes" id="UP000321570">
    <property type="component" value="Unassembled WGS sequence"/>
</dbReference>
<evidence type="ECO:0000256" key="9">
    <source>
        <dbReference type="ARBA" id="ARBA00023136"/>
    </source>
</evidence>
<evidence type="ECO:0000256" key="8">
    <source>
        <dbReference type="ARBA" id="ARBA00022989"/>
    </source>
</evidence>
<reference evidence="13 15" key="2">
    <citation type="submission" date="2018-11" db="EMBL/GenBank/DDBJ databases">
        <authorList>
            <consortium name="Pathogen Informatics"/>
        </authorList>
    </citation>
    <scope>NUCLEOTIDE SEQUENCE [LARGE SCALE GENOMIC DNA]</scope>
</reference>
<evidence type="ECO:0000313" key="14">
    <source>
        <dbReference type="EMBL" id="VUZ43045.1"/>
    </source>
</evidence>
<dbReference type="PANTHER" id="PTHR21014:SF6">
    <property type="entry name" value="PHOSPHATIDYLINOSITOL-4,5-BISPHOSPHATE 4-PHOSPHATASE"/>
    <property type="match status" value="1"/>
</dbReference>
<dbReference type="InterPro" id="IPR019178">
    <property type="entry name" value="PtdIns-P2-Ptase"/>
</dbReference>
<dbReference type="GO" id="GO:0046856">
    <property type="term" value="P:phosphatidylinositol dephosphorylation"/>
    <property type="evidence" value="ECO:0007669"/>
    <property type="project" value="InterPro"/>
</dbReference>
<dbReference type="Pfam" id="PF09788">
    <property type="entry name" value="Tmemb_55A"/>
    <property type="match status" value="2"/>
</dbReference>
<feature type="region of interest" description="Disordered" evidence="12">
    <location>
        <begin position="1"/>
        <end position="23"/>
    </location>
</feature>
<gene>
    <name evidence="13" type="ORF">HDID_LOCUS1181</name>
    <name evidence="14" type="ORF">WMSIL1_LOCUS4038</name>
</gene>